<sequence length="129" mass="12676">MPLTTAAGTVVRGPDPVLGKSVTAGGSHAGHPAANITGGRRLSYREGPAGASPQSVRVDPGGSVEADQVALKPPTTWEARTQTLAVEGSTDGSSVTSLFPSAPTGSIPTAAAPSPWTSRPGTCATSVSG</sequence>
<comment type="caution">
    <text evidence="2">The sequence shown here is derived from an EMBL/GenBank/DDBJ whole genome shotgun (WGS) entry which is preliminary data.</text>
</comment>
<keyword evidence="3" id="KW-1185">Reference proteome</keyword>
<dbReference type="RefSeq" id="WP_149549323.1">
    <property type="nucleotide sequence ID" value="NZ_JBHVZQ010000004.1"/>
</dbReference>
<feature type="compositionally biased region" description="Polar residues" evidence="1">
    <location>
        <begin position="115"/>
        <end position="129"/>
    </location>
</feature>
<dbReference type="Proteomes" id="UP001601627">
    <property type="component" value="Unassembled WGS sequence"/>
</dbReference>
<evidence type="ECO:0000313" key="3">
    <source>
        <dbReference type="Proteomes" id="UP001601627"/>
    </source>
</evidence>
<protein>
    <submittedName>
        <fullName evidence="2">Uncharacterized protein</fullName>
    </submittedName>
</protein>
<dbReference type="InterPro" id="IPR008979">
    <property type="entry name" value="Galactose-bd-like_sf"/>
</dbReference>
<accession>A0ABW6Q2A2</accession>
<evidence type="ECO:0000313" key="2">
    <source>
        <dbReference type="EMBL" id="MFF1273195.1"/>
    </source>
</evidence>
<evidence type="ECO:0000256" key="1">
    <source>
        <dbReference type="SAM" id="MobiDB-lite"/>
    </source>
</evidence>
<feature type="region of interest" description="Disordered" evidence="1">
    <location>
        <begin position="85"/>
        <end position="129"/>
    </location>
</feature>
<feature type="region of interest" description="Disordered" evidence="1">
    <location>
        <begin position="1"/>
        <end position="62"/>
    </location>
</feature>
<dbReference type="EMBL" id="JBHVZQ010000004">
    <property type="protein sequence ID" value="MFF1273195.1"/>
    <property type="molecule type" value="Genomic_DNA"/>
</dbReference>
<feature type="compositionally biased region" description="Polar residues" evidence="1">
    <location>
        <begin position="85"/>
        <end position="107"/>
    </location>
</feature>
<gene>
    <name evidence="2" type="ORF">ACFVZC_07270</name>
</gene>
<dbReference type="Gene3D" id="2.60.120.260">
    <property type="entry name" value="Galactose-binding domain-like"/>
    <property type="match status" value="1"/>
</dbReference>
<name>A0ABW6Q2A2_9ACTN</name>
<organism evidence="2 3">
    <name type="scientific">Streptomyces marokkonensis</name>
    <dbReference type="NCBI Taxonomy" id="324855"/>
    <lineage>
        <taxon>Bacteria</taxon>
        <taxon>Bacillati</taxon>
        <taxon>Actinomycetota</taxon>
        <taxon>Actinomycetes</taxon>
        <taxon>Kitasatosporales</taxon>
        <taxon>Streptomycetaceae</taxon>
        <taxon>Streptomyces</taxon>
    </lineage>
</organism>
<dbReference type="SUPFAM" id="SSF49785">
    <property type="entry name" value="Galactose-binding domain-like"/>
    <property type="match status" value="1"/>
</dbReference>
<proteinExistence type="predicted"/>
<reference evidence="2 3" key="1">
    <citation type="submission" date="2024-09" db="EMBL/GenBank/DDBJ databases">
        <title>The Natural Products Discovery Center: Release of the First 8490 Sequenced Strains for Exploring Actinobacteria Biosynthetic Diversity.</title>
        <authorList>
            <person name="Kalkreuter E."/>
            <person name="Kautsar S.A."/>
            <person name="Yang D."/>
            <person name="Bader C.D."/>
            <person name="Teijaro C.N."/>
            <person name="Fluegel L."/>
            <person name="Davis C.M."/>
            <person name="Simpson J.R."/>
            <person name="Lauterbach L."/>
            <person name="Steele A.D."/>
            <person name="Gui C."/>
            <person name="Meng S."/>
            <person name="Li G."/>
            <person name="Viehrig K."/>
            <person name="Ye F."/>
            <person name="Su P."/>
            <person name="Kiefer A.F."/>
            <person name="Nichols A."/>
            <person name="Cepeda A.J."/>
            <person name="Yan W."/>
            <person name="Fan B."/>
            <person name="Jiang Y."/>
            <person name="Adhikari A."/>
            <person name="Zheng C.-J."/>
            <person name="Schuster L."/>
            <person name="Cowan T.M."/>
            <person name="Smanski M.J."/>
            <person name="Chevrette M.G."/>
            <person name="De Carvalho L.P.S."/>
            <person name="Shen B."/>
        </authorList>
    </citation>
    <scope>NUCLEOTIDE SEQUENCE [LARGE SCALE GENOMIC DNA]</scope>
    <source>
        <strain evidence="2 3">NPDC058328</strain>
    </source>
</reference>